<evidence type="ECO:0000256" key="4">
    <source>
        <dbReference type="ARBA" id="ARBA00022691"/>
    </source>
</evidence>
<dbReference type="PIRSF" id="PIRSF003085">
    <property type="entry name" value="CMAS"/>
    <property type="match status" value="1"/>
</dbReference>
<dbReference type="RefSeq" id="WP_311658851.1">
    <property type="nucleotide sequence ID" value="NZ_JAVRHY010000007.1"/>
</dbReference>
<evidence type="ECO:0000256" key="3">
    <source>
        <dbReference type="ARBA" id="ARBA00022679"/>
    </source>
</evidence>
<dbReference type="CDD" id="cd02440">
    <property type="entry name" value="AdoMet_MTases"/>
    <property type="match status" value="1"/>
</dbReference>
<keyword evidence="3 6" id="KW-0808">Transferase</keyword>
<dbReference type="Gene3D" id="3.40.50.150">
    <property type="entry name" value="Vaccinia Virus protein VP39"/>
    <property type="match status" value="1"/>
</dbReference>
<dbReference type="Pfam" id="PF02353">
    <property type="entry name" value="CMAS"/>
    <property type="match status" value="1"/>
</dbReference>
<keyword evidence="4" id="KW-0949">S-adenosyl-L-methionine</keyword>
<dbReference type="Proteomes" id="UP001259982">
    <property type="component" value="Unassembled WGS sequence"/>
</dbReference>
<evidence type="ECO:0000313" key="6">
    <source>
        <dbReference type="EMBL" id="MDT0618681.1"/>
    </source>
</evidence>
<dbReference type="GO" id="GO:0008168">
    <property type="term" value="F:methyltransferase activity"/>
    <property type="evidence" value="ECO:0007669"/>
    <property type="project" value="UniProtKB-KW"/>
</dbReference>
<evidence type="ECO:0000313" key="7">
    <source>
        <dbReference type="Proteomes" id="UP001259982"/>
    </source>
</evidence>
<evidence type="ECO:0000256" key="1">
    <source>
        <dbReference type="ARBA" id="ARBA00010815"/>
    </source>
</evidence>
<reference evidence="6 7" key="1">
    <citation type="submission" date="2023-09" db="EMBL/GenBank/DDBJ databases">
        <authorList>
            <person name="Rey-Velasco X."/>
        </authorList>
    </citation>
    <scope>NUCLEOTIDE SEQUENCE [LARGE SCALE GENOMIC DNA]</scope>
    <source>
        <strain evidence="6 7">P385</strain>
    </source>
</reference>
<dbReference type="PANTHER" id="PTHR43667:SF1">
    <property type="entry name" value="CYCLOPROPANE-FATTY-ACYL-PHOSPHOLIPID SYNTHASE"/>
    <property type="match status" value="1"/>
</dbReference>
<keyword evidence="7" id="KW-1185">Reference proteome</keyword>
<accession>A0ABU3B895</accession>
<dbReference type="InterPro" id="IPR003333">
    <property type="entry name" value="CMAS"/>
</dbReference>
<dbReference type="GO" id="GO:0032259">
    <property type="term" value="P:methylation"/>
    <property type="evidence" value="ECO:0007669"/>
    <property type="project" value="UniProtKB-KW"/>
</dbReference>
<protein>
    <submittedName>
        <fullName evidence="6">Cyclopropane-fatty-acyl-phospholipid synthase family protein</fullName>
        <ecNumber evidence="6">2.1.1.-</ecNumber>
    </submittedName>
</protein>
<dbReference type="InterPro" id="IPR029063">
    <property type="entry name" value="SAM-dependent_MTases_sf"/>
</dbReference>
<dbReference type="PANTHER" id="PTHR43667">
    <property type="entry name" value="CYCLOPROPANE-FATTY-ACYL-PHOSPHOLIPID SYNTHASE"/>
    <property type="match status" value="1"/>
</dbReference>
<dbReference type="EMBL" id="JAVRHY010000007">
    <property type="protein sequence ID" value="MDT0618681.1"/>
    <property type="molecule type" value="Genomic_DNA"/>
</dbReference>
<proteinExistence type="inferred from homology"/>
<evidence type="ECO:0000256" key="5">
    <source>
        <dbReference type="ARBA" id="ARBA00023098"/>
    </source>
</evidence>
<organism evidence="6 7">
    <name type="scientific">Spectribacter acetivorans</name>
    <dbReference type="NCBI Taxonomy" id="3075603"/>
    <lineage>
        <taxon>Bacteria</taxon>
        <taxon>Pseudomonadati</taxon>
        <taxon>Pseudomonadota</taxon>
        <taxon>Gammaproteobacteria</taxon>
        <taxon>Salinisphaerales</taxon>
        <taxon>Salinisphaeraceae</taxon>
        <taxon>Spectribacter</taxon>
    </lineage>
</organism>
<comment type="caution">
    <text evidence="6">The sequence shown here is derived from an EMBL/GenBank/DDBJ whole genome shotgun (WGS) entry which is preliminary data.</text>
</comment>
<dbReference type="InterPro" id="IPR050723">
    <property type="entry name" value="CFA/CMAS"/>
</dbReference>
<name>A0ABU3B895_9GAMM</name>
<comment type="similarity">
    <text evidence="1">Belongs to the CFA/CMAS family.</text>
</comment>
<keyword evidence="5" id="KW-0443">Lipid metabolism</keyword>
<keyword evidence="2 6" id="KW-0489">Methyltransferase</keyword>
<evidence type="ECO:0000256" key="2">
    <source>
        <dbReference type="ARBA" id="ARBA00022603"/>
    </source>
</evidence>
<dbReference type="EC" id="2.1.1.-" evidence="6"/>
<dbReference type="SUPFAM" id="SSF53335">
    <property type="entry name" value="S-adenosyl-L-methionine-dependent methyltransferases"/>
    <property type="match status" value="1"/>
</dbReference>
<gene>
    <name evidence="6" type="ORF">RM531_09340</name>
</gene>
<sequence length="406" mass="46532">MRLDWLQSLIQRGCLRIHLQQSGQTIRLGEGQPEANITMRNRGVLTRVLRNPDFALGDAYVDGDWWPEGQGLLPLFQLYFLNAPGGSVGSEGPGTRLLRRLHRLMIERNGRRRARRNVQAHYDLDADLFRRFLDPELHYSCAYFPRPGMTLEAAQQAKCEHIARKLCLRPGDRVLDIGSGWGGLACHLAETRHVHVDGLTLSDDQYRESCRRVAERDLTQRVQFFLRDYREHRGCYDAIVSVGMFEHVGRPQYPVFFDAVAGMLADSGRVLLHTIGRSGPPVDSDSWISRHVFPGGYIPALSEVAGPLERSGLVLSDLEVWRRHYALTLRAWHQRFQAVRDEFRERLGEPFCRTWEFYLQACEALFTWGELVVFQCQMADANDSVPLARDYLYQSDLPESRFSVSA</sequence>